<proteinExistence type="predicted"/>
<dbReference type="AlphaFoldDB" id="A0AAU9JNB0"/>
<keyword evidence="1" id="KW-0175">Coiled coil</keyword>
<dbReference type="InterPro" id="IPR046347">
    <property type="entry name" value="bZIP_sf"/>
</dbReference>
<keyword evidence="4" id="KW-1185">Reference proteome</keyword>
<dbReference type="InterPro" id="IPR004827">
    <property type="entry name" value="bZIP"/>
</dbReference>
<dbReference type="Proteomes" id="UP001162131">
    <property type="component" value="Unassembled WGS sequence"/>
</dbReference>
<sequence>MEWNLDSHVLGDDIFLSFLNVQEPFFDANHNFIAPRKEKEIETHKPIPDAKRLRRLAKNRLSARNTRNRKKQNLQYLESRVASLTEEVESLRQEARDDDKISDEVSEQLRSERQMRFAQLKTLLETEGHDEQIQETIDTLRIKMGVDGVERQGYIEYVMRQISSIFVPELLKSLLNVVSNRGIILMISPSITPEQLQNAEAHLQAIEAKKEAYDSCLKNLKRIQKCLLRRTGHLQSIIDTIATMLTPRQQAALLIRLNDSGALLDPFDKGVNY</sequence>
<evidence type="ECO:0000313" key="3">
    <source>
        <dbReference type="EMBL" id="CAG9327479.1"/>
    </source>
</evidence>
<feature type="coiled-coil region" evidence="1">
    <location>
        <begin position="67"/>
        <end position="101"/>
    </location>
</feature>
<dbReference type="Gene3D" id="1.20.5.170">
    <property type="match status" value="1"/>
</dbReference>
<dbReference type="PROSITE" id="PS00036">
    <property type="entry name" value="BZIP_BASIC"/>
    <property type="match status" value="1"/>
</dbReference>
<evidence type="ECO:0000256" key="1">
    <source>
        <dbReference type="SAM" id="Coils"/>
    </source>
</evidence>
<comment type="caution">
    <text evidence="3">The sequence shown here is derived from an EMBL/GenBank/DDBJ whole genome shotgun (WGS) entry which is preliminary data.</text>
</comment>
<name>A0AAU9JNB0_9CILI</name>
<dbReference type="Pfam" id="PF07716">
    <property type="entry name" value="bZIP_2"/>
    <property type="match status" value="1"/>
</dbReference>
<dbReference type="SUPFAM" id="SSF57959">
    <property type="entry name" value="Leucine zipper domain"/>
    <property type="match status" value="1"/>
</dbReference>
<organism evidence="3 4">
    <name type="scientific">Blepharisma stoltei</name>
    <dbReference type="NCBI Taxonomy" id="1481888"/>
    <lineage>
        <taxon>Eukaryota</taxon>
        <taxon>Sar</taxon>
        <taxon>Alveolata</taxon>
        <taxon>Ciliophora</taxon>
        <taxon>Postciliodesmatophora</taxon>
        <taxon>Heterotrichea</taxon>
        <taxon>Heterotrichida</taxon>
        <taxon>Blepharismidae</taxon>
        <taxon>Blepharisma</taxon>
    </lineage>
</organism>
<protein>
    <recommendedName>
        <fullName evidence="2">BZIP domain-containing protein</fullName>
    </recommendedName>
</protein>
<accession>A0AAU9JNB0</accession>
<gene>
    <name evidence="3" type="ORF">BSTOLATCC_MIC43514</name>
</gene>
<feature type="domain" description="BZIP" evidence="2">
    <location>
        <begin position="49"/>
        <end position="94"/>
    </location>
</feature>
<dbReference type="EMBL" id="CAJZBQ010000043">
    <property type="protein sequence ID" value="CAG9327479.1"/>
    <property type="molecule type" value="Genomic_DNA"/>
</dbReference>
<evidence type="ECO:0000259" key="2">
    <source>
        <dbReference type="PROSITE" id="PS50217"/>
    </source>
</evidence>
<reference evidence="3" key="1">
    <citation type="submission" date="2021-09" db="EMBL/GenBank/DDBJ databases">
        <authorList>
            <consortium name="AG Swart"/>
            <person name="Singh M."/>
            <person name="Singh A."/>
            <person name="Seah K."/>
            <person name="Emmerich C."/>
        </authorList>
    </citation>
    <scope>NUCLEOTIDE SEQUENCE</scope>
    <source>
        <strain evidence="3">ATCC30299</strain>
    </source>
</reference>
<evidence type="ECO:0000313" key="4">
    <source>
        <dbReference type="Proteomes" id="UP001162131"/>
    </source>
</evidence>
<dbReference type="PROSITE" id="PS50217">
    <property type="entry name" value="BZIP"/>
    <property type="match status" value="1"/>
</dbReference>
<dbReference type="SMART" id="SM00338">
    <property type="entry name" value="BRLZ"/>
    <property type="match status" value="1"/>
</dbReference>
<dbReference type="GO" id="GO:0003700">
    <property type="term" value="F:DNA-binding transcription factor activity"/>
    <property type="evidence" value="ECO:0007669"/>
    <property type="project" value="InterPro"/>
</dbReference>